<dbReference type="GO" id="GO:0005576">
    <property type="term" value="C:extracellular region"/>
    <property type="evidence" value="ECO:0007669"/>
    <property type="project" value="UniProtKB-SubCell"/>
</dbReference>
<accession>A0A2I4CA17</accession>
<proteinExistence type="inferred from homology"/>
<dbReference type="InterPro" id="IPR002012">
    <property type="entry name" value="GnRH"/>
</dbReference>
<feature type="signal peptide" evidence="7">
    <location>
        <begin position="1"/>
        <end position="22"/>
    </location>
</feature>
<evidence type="ECO:0000256" key="3">
    <source>
        <dbReference type="ARBA" id="ARBA00022525"/>
    </source>
</evidence>
<dbReference type="AlphaFoldDB" id="A0A2I4CA17"/>
<dbReference type="KEGG" id="alim:106526701"/>
<dbReference type="Proteomes" id="UP000192220">
    <property type="component" value="Unplaced"/>
</dbReference>
<keyword evidence="6" id="KW-0873">Pyrrolidone carboxylic acid</keyword>
<evidence type="ECO:0000256" key="4">
    <source>
        <dbReference type="ARBA" id="ARBA00022702"/>
    </source>
</evidence>
<keyword evidence="3" id="KW-0964">Secreted</keyword>
<dbReference type="STRING" id="52670.A0A2I4CA17"/>
<reference evidence="9" key="1">
    <citation type="submission" date="2025-08" db="UniProtKB">
        <authorList>
            <consortium name="RefSeq"/>
        </authorList>
    </citation>
    <scope>IDENTIFICATION</scope>
    <source>
        <strain evidence="9">Quisiro</strain>
        <tissue evidence="9">Liver</tissue>
    </source>
</reference>
<protein>
    <submittedName>
        <fullName evidence="9">Progonadoliberin-1</fullName>
    </submittedName>
</protein>
<keyword evidence="7" id="KW-0732">Signal</keyword>
<dbReference type="RefSeq" id="XP_013876825.1">
    <property type="nucleotide sequence ID" value="XM_014021371.1"/>
</dbReference>
<dbReference type="GO" id="GO:0005179">
    <property type="term" value="F:hormone activity"/>
    <property type="evidence" value="ECO:0007669"/>
    <property type="project" value="UniProtKB-KW"/>
</dbReference>
<dbReference type="PROSITE" id="PS00473">
    <property type="entry name" value="GNRH"/>
    <property type="match status" value="1"/>
</dbReference>
<evidence type="ECO:0000256" key="7">
    <source>
        <dbReference type="SAM" id="SignalP"/>
    </source>
</evidence>
<evidence type="ECO:0000313" key="9">
    <source>
        <dbReference type="RefSeq" id="XP_013876825.1"/>
    </source>
</evidence>
<evidence type="ECO:0000256" key="2">
    <source>
        <dbReference type="ARBA" id="ARBA00010968"/>
    </source>
</evidence>
<evidence type="ECO:0000256" key="1">
    <source>
        <dbReference type="ARBA" id="ARBA00004613"/>
    </source>
</evidence>
<keyword evidence="8" id="KW-1185">Reference proteome</keyword>
<feature type="chain" id="PRO_5014121511" evidence="7">
    <location>
        <begin position="23"/>
        <end position="94"/>
    </location>
</feature>
<name>A0A2I4CA17_AUSLI</name>
<sequence>MAVTRLAAWLLLVATLLPLGCCQHWSIGMNPGGKRELDGFPNALQNIVEGLAHMDAPCRVLSCDEESPFAKLYRIKELLGSVTNRENGHQGYRK</sequence>
<comment type="similarity">
    <text evidence="2">Belongs to the GnRH family.</text>
</comment>
<evidence type="ECO:0000256" key="5">
    <source>
        <dbReference type="ARBA" id="ARBA00022815"/>
    </source>
</evidence>
<dbReference type="GeneID" id="106526701"/>
<organism evidence="8 9">
    <name type="scientific">Austrofundulus limnaeus</name>
    <name type="common">Annual killifish</name>
    <dbReference type="NCBI Taxonomy" id="52670"/>
    <lineage>
        <taxon>Eukaryota</taxon>
        <taxon>Metazoa</taxon>
        <taxon>Chordata</taxon>
        <taxon>Craniata</taxon>
        <taxon>Vertebrata</taxon>
        <taxon>Euteleostomi</taxon>
        <taxon>Actinopterygii</taxon>
        <taxon>Neopterygii</taxon>
        <taxon>Teleostei</taxon>
        <taxon>Neoteleostei</taxon>
        <taxon>Acanthomorphata</taxon>
        <taxon>Ovalentaria</taxon>
        <taxon>Atherinomorphae</taxon>
        <taxon>Cyprinodontiformes</taxon>
        <taxon>Rivulidae</taxon>
        <taxon>Austrofundulus</taxon>
    </lineage>
</organism>
<evidence type="ECO:0000256" key="6">
    <source>
        <dbReference type="ARBA" id="ARBA00023283"/>
    </source>
</evidence>
<keyword evidence="5" id="KW-0027">Amidation</keyword>
<dbReference type="InParanoid" id="A0A2I4CA17"/>
<keyword evidence="4" id="KW-0372">Hormone</keyword>
<comment type="subcellular location">
    <subcellularLocation>
        <location evidence="1">Secreted</location>
    </subcellularLocation>
</comment>
<evidence type="ECO:0000313" key="8">
    <source>
        <dbReference type="Proteomes" id="UP000192220"/>
    </source>
</evidence>
<gene>
    <name evidence="9" type="primary">LOC106526701</name>
</gene>
<dbReference type="OrthoDB" id="8716567at2759"/>